<dbReference type="InterPro" id="IPR007235">
    <property type="entry name" value="Glyco_trans_28_C"/>
</dbReference>
<name>A0A7K1LNL6_9FLAO</name>
<dbReference type="PANTHER" id="PTHR21015">
    <property type="entry name" value="UDP-N-ACETYLGLUCOSAMINE--N-ACETYLMURAMYL-(PENTAPEPTIDE) PYROPHOSPHORYL-UNDECAPRENOL N-ACETYLGLUCOSAMINE TRANSFERASE 1"/>
    <property type="match status" value="1"/>
</dbReference>
<dbReference type="AlphaFoldDB" id="A0A7K1LNL6"/>
<dbReference type="EMBL" id="VJVW01000002">
    <property type="protein sequence ID" value="MUP42241.1"/>
    <property type="molecule type" value="Genomic_DNA"/>
</dbReference>
<proteinExistence type="predicted"/>
<dbReference type="SUPFAM" id="SSF53756">
    <property type="entry name" value="UDP-Glycosyltransferase/glycogen phosphorylase"/>
    <property type="match status" value="1"/>
</dbReference>
<comment type="caution">
    <text evidence="2">The sequence shown here is derived from an EMBL/GenBank/DDBJ whole genome shotgun (WGS) entry which is preliminary data.</text>
</comment>
<reference evidence="2 3" key="1">
    <citation type="submission" date="2019-07" db="EMBL/GenBank/DDBJ databases">
        <title>Gramella aestuarii sp. nov., isolated from a tidal flat, and emended description of Gramella echinicola.</title>
        <authorList>
            <person name="Liu L."/>
        </authorList>
    </citation>
    <scope>NUCLEOTIDE SEQUENCE [LARGE SCALE GENOMIC DNA]</scope>
    <source>
        <strain evidence="2 3">BS12</strain>
    </source>
</reference>
<evidence type="ECO:0000259" key="1">
    <source>
        <dbReference type="Pfam" id="PF04101"/>
    </source>
</evidence>
<organism evidence="2 3">
    <name type="scientific">Christiangramia aestuarii</name>
    <dbReference type="NCBI Taxonomy" id="1028746"/>
    <lineage>
        <taxon>Bacteria</taxon>
        <taxon>Pseudomonadati</taxon>
        <taxon>Bacteroidota</taxon>
        <taxon>Flavobacteriia</taxon>
        <taxon>Flavobacteriales</taxon>
        <taxon>Flavobacteriaceae</taxon>
        <taxon>Christiangramia</taxon>
    </lineage>
</organism>
<keyword evidence="3" id="KW-1185">Reference proteome</keyword>
<accession>A0A7K1LNL6</accession>
<evidence type="ECO:0000313" key="3">
    <source>
        <dbReference type="Proteomes" id="UP000460416"/>
    </source>
</evidence>
<keyword evidence="2" id="KW-0808">Transferase</keyword>
<dbReference type="OrthoDB" id="9803241at2"/>
<sequence>MGNKRILVAALNWGLGHATRCVPIINELIDFGYEPVIASDGPALELLKMEFPQLLHRQLPSYNIEYAEKASGLKWKLLQNSPHILRTIQKENRITEELVDELELSGIISDNRWGVRSQKLKKNVFITHQLKVLSGSTSFLSTYIQRKYIAKFQQCWVPDVKGENNLSGILGHPLKLPGNVKYIGRLSRLKKVNSGIIYDYLVLLSGPEPQRSILESILLKQFENTERRTLFVRGVIHDETIEHSNPFLKVKNYLFGKELEEALNGSRYIISRSGYTTLMDLACLHKKAFFIPTPGQPEQEYLAERMERLGMAAYSKQDDFSTEKLEKIEDYRGLSDLGDDPLIGSFLTFFEGE</sequence>
<dbReference type="Gene3D" id="3.40.50.2000">
    <property type="entry name" value="Glycogen Phosphorylase B"/>
    <property type="match status" value="1"/>
</dbReference>
<dbReference type="GO" id="GO:0016758">
    <property type="term" value="F:hexosyltransferase activity"/>
    <property type="evidence" value="ECO:0007669"/>
    <property type="project" value="InterPro"/>
</dbReference>
<dbReference type="Proteomes" id="UP000460416">
    <property type="component" value="Unassembled WGS sequence"/>
</dbReference>
<dbReference type="PANTHER" id="PTHR21015:SF22">
    <property type="entry name" value="GLYCOSYLTRANSFERASE"/>
    <property type="match status" value="1"/>
</dbReference>
<evidence type="ECO:0000313" key="2">
    <source>
        <dbReference type="EMBL" id="MUP42241.1"/>
    </source>
</evidence>
<protein>
    <submittedName>
        <fullName evidence="2">Glycosyltransferase</fullName>
    </submittedName>
</protein>
<feature type="domain" description="Glycosyl transferase family 28 C-terminal" evidence="1">
    <location>
        <begin position="233"/>
        <end position="327"/>
    </location>
</feature>
<gene>
    <name evidence="2" type="ORF">FLP08_06625</name>
</gene>
<dbReference type="RefSeq" id="WP_156275235.1">
    <property type="nucleotide sequence ID" value="NZ_BAABGI010000001.1"/>
</dbReference>
<dbReference type="Pfam" id="PF04101">
    <property type="entry name" value="Glyco_tran_28_C"/>
    <property type="match status" value="1"/>
</dbReference>